<dbReference type="InterPro" id="IPR012893">
    <property type="entry name" value="HipA-like_C"/>
</dbReference>
<evidence type="ECO:0000256" key="2">
    <source>
        <dbReference type="ARBA" id="ARBA00022679"/>
    </source>
</evidence>
<dbReference type="EMBL" id="JSZA02000247">
    <property type="protein sequence ID" value="KHD04903.1"/>
    <property type="molecule type" value="Genomic_DNA"/>
</dbReference>
<evidence type="ECO:0008006" key="8">
    <source>
        <dbReference type="Google" id="ProtNLM"/>
    </source>
</evidence>
<dbReference type="GO" id="GO:0004674">
    <property type="term" value="F:protein serine/threonine kinase activity"/>
    <property type="evidence" value="ECO:0007669"/>
    <property type="project" value="TreeGrafter"/>
</dbReference>
<reference evidence="6 7" key="1">
    <citation type="journal article" date="2016" name="Front. Microbiol.">
        <title>Single-Cell (Meta-)Genomics of a Dimorphic Candidatus Thiomargarita nelsonii Reveals Genomic Plasticity.</title>
        <authorList>
            <person name="Flood B.E."/>
            <person name="Fliss P."/>
            <person name="Jones D.S."/>
            <person name="Dick G.J."/>
            <person name="Jain S."/>
            <person name="Kaster A.K."/>
            <person name="Winkel M."/>
            <person name="Mussmann M."/>
            <person name="Bailey J."/>
        </authorList>
    </citation>
    <scope>NUCLEOTIDE SEQUENCE [LARGE SCALE GENOMIC DNA]</scope>
    <source>
        <strain evidence="6">Hydrate Ridge</strain>
    </source>
</reference>
<feature type="domain" description="HipA N-terminal subdomain 1" evidence="5">
    <location>
        <begin position="70"/>
        <end position="158"/>
    </location>
</feature>
<dbReference type="PANTHER" id="PTHR37419">
    <property type="entry name" value="SERINE/THREONINE-PROTEIN KINASE TOXIN HIPA"/>
    <property type="match status" value="1"/>
</dbReference>
<gene>
    <name evidence="6" type="ORF">PN36_31340</name>
</gene>
<keyword evidence="7" id="KW-1185">Reference proteome</keyword>
<evidence type="ECO:0000313" key="6">
    <source>
        <dbReference type="EMBL" id="KHD04903.1"/>
    </source>
</evidence>
<accession>A0A0A6P2D3</accession>
<sequence>MNKIKSKILKFFLENKKQEITEPEIVTALNLNQEIVQQSLRDFKKAGRIADFIQGRYKLMTPKIYFNNFLLVYKKNQLVAYLNFEEGQYSFAYDSNYLCEQKASPISPKMELTEEILYSEKIFNVFEQLIPEGQDRKILEKQAGSANDFDLLPFLQHVYGDLQFSKTILKLENHSHAINFVDIKNDLLGKNSFPNILEMEIHIDDNTLFPENNPLDKVVKVFTPSGLSGFQHKLSIVVNGKIIRQPKEGETAYYFMKPYSPQKANPHSDYYFPHLAINEHLFMTFAKNELGFEVPSNGIVKRQGDNEYHYIVKRFDRYKGYKFSYHEFATLMGLDSETKYQSTSEKMFKRLKNYLTLPNERLTLLKYYFYSMLIVHEDMHTKNLSVCAEGKTITMSPLYDIATTAIYQNTLGYETHLPINGKRSNIRHKDFYVLVDIMEINRKIFDKAASFILFNYTHKLPEYFEKLEYFFSDAKIYKKSRANLSGKKPRLTQVLSLAETMIRYHQTRIKLLEKNGWYAQLGVPIESKTI</sequence>
<comment type="caution">
    <text evidence="6">The sequence shown here is derived from an EMBL/GenBank/DDBJ whole genome shotgun (WGS) entry which is preliminary data.</text>
</comment>
<dbReference type="InterPro" id="IPR017508">
    <property type="entry name" value="HipA_N1"/>
</dbReference>
<evidence type="ECO:0000256" key="1">
    <source>
        <dbReference type="ARBA" id="ARBA00010164"/>
    </source>
</evidence>
<keyword evidence="3" id="KW-0418">Kinase</keyword>
<dbReference type="NCBIfam" id="TIGR03071">
    <property type="entry name" value="couple_hipA"/>
    <property type="match status" value="1"/>
</dbReference>
<evidence type="ECO:0000313" key="7">
    <source>
        <dbReference type="Proteomes" id="UP000030428"/>
    </source>
</evidence>
<dbReference type="PANTHER" id="PTHR37419:SF1">
    <property type="entry name" value="SERINE_THREONINE-PROTEIN KINASE TOXIN HIPA"/>
    <property type="match status" value="1"/>
</dbReference>
<dbReference type="Proteomes" id="UP000030428">
    <property type="component" value="Unassembled WGS sequence"/>
</dbReference>
<comment type="similarity">
    <text evidence="1">Belongs to the HipA Ser/Thr kinase family.</text>
</comment>
<dbReference type="GO" id="GO:0005829">
    <property type="term" value="C:cytosol"/>
    <property type="evidence" value="ECO:0007669"/>
    <property type="project" value="TreeGrafter"/>
</dbReference>
<keyword evidence="2" id="KW-0808">Transferase</keyword>
<feature type="domain" description="HipA-like C-terminal" evidence="4">
    <location>
        <begin position="226"/>
        <end position="427"/>
    </location>
</feature>
<dbReference type="AlphaFoldDB" id="A0A0A6P2D3"/>
<name>A0A0A6P2D3_9GAMM</name>
<proteinExistence type="inferred from homology"/>
<evidence type="ECO:0000259" key="4">
    <source>
        <dbReference type="Pfam" id="PF07804"/>
    </source>
</evidence>
<dbReference type="Pfam" id="PF13657">
    <property type="entry name" value="Couple_hipA"/>
    <property type="match status" value="1"/>
</dbReference>
<evidence type="ECO:0000259" key="5">
    <source>
        <dbReference type="Pfam" id="PF13657"/>
    </source>
</evidence>
<protein>
    <recommendedName>
        <fullName evidence="8">HipA-like C-terminal domain-containing protein</fullName>
    </recommendedName>
</protein>
<dbReference type="InterPro" id="IPR052028">
    <property type="entry name" value="HipA_Ser/Thr_kinase"/>
</dbReference>
<dbReference type="Pfam" id="PF07804">
    <property type="entry name" value="HipA_C"/>
    <property type="match status" value="1"/>
</dbReference>
<evidence type="ECO:0000256" key="3">
    <source>
        <dbReference type="ARBA" id="ARBA00022777"/>
    </source>
</evidence>
<organism evidence="6 7">
    <name type="scientific">Candidatus Thiomargarita nelsonii</name>
    <dbReference type="NCBI Taxonomy" id="1003181"/>
    <lineage>
        <taxon>Bacteria</taxon>
        <taxon>Pseudomonadati</taxon>
        <taxon>Pseudomonadota</taxon>
        <taxon>Gammaproteobacteria</taxon>
        <taxon>Thiotrichales</taxon>
        <taxon>Thiotrichaceae</taxon>
        <taxon>Thiomargarita</taxon>
    </lineage>
</organism>